<proteinExistence type="inferred from homology"/>
<sequence>MKGIAHCSMTKMNYAVPICEGGITMIDLRRLTLEQIRAFVAVAEHQSFTNAARSRMRTQTALTRQIRSMEDALGERLLKRSRGHVEGLTDAGQRLLPFALKILATVDDAWTSLQRPSVSGRIRVGIMDDIDVGWLNELVSRFRASHPDCDVRAVSDFSARLERRLENREIDIAIVKQLAPADAAPSEGVLRREALVWAAGPGFRSDPDRLLPLVVFHEGCAYRRHLLESLEAKGIRSQVVYEGQSYANVLAAVRAGFGITALAESQVEAGGLLRLQRLGDVDLAELGTVEIVLRQAAGRSNAALKAFARAIELHMPEGAASAVSGFSPSVSQFIGRPAPGGQSLVL</sequence>
<comment type="caution">
    <text evidence="6">The sequence shown here is derived from an EMBL/GenBank/DDBJ whole genome shotgun (WGS) entry which is preliminary data.</text>
</comment>
<evidence type="ECO:0000256" key="2">
    <source>
        <dbReference type="ARBA" id="ARBA00023015"/>
    </source>
</evidence>
<dbReference type="AlphaFoldDB" id="A0A4Q2U102"/>
<keyword evidence="4" id="KW-0804">Transcription</keyword>
<dbReference type="GO" id="GO:0003677">
    <property type="term" value="F:DNA binding"/>
    <property type="evidence" value="ECO:0007669"/>
    <property type="project" value="UniProtKB-KW"/>
</dbReference>
<protein>
    <submittedName>
        <fullName evidence="6">LysR family transcriptional regulator</fullName>
    </submittedName>
</protein>
<dbReference type="Proteomes" id="UP000291088">
    <property type="component" value="Unassembled WGS sequence"/>
</dbReference>
<organism evidence="6 7">
    <name type="scientific">Ciceribacter ferrooxidans</name>
    <dbReference type="NCBI Taxonomy" id="2509717"/>
    <lineage>
        <taxon>Bacteria</taxon>
        <taxon>Pseudomonadati</taxon>
        <taxon>Pseudomonadota</taxon>
        <taxon>Alphaproteobacteria</taxon>
        <taxon>Hyphomicrobiales</taxon>
        <taxon>Rhizobiaceae</taxon>
        <taxon>Ciceribacter</taxon>
    </lineage>
</organism>
<gene>
    <name evidence="6" type="ORF">EUU22_00955</name>
</gene>
<dbReference type="PROSITE" id="PS50931">
    <property type="entry name" value="HTH_LYSR"/>
    <property type="match status" value="1"/>
</dbReference>
<dbReference type="PANTHER" id="PTHR30579:SF7">
    <property type="entry name" value="HTH-TYPE TRANSCRIPTIONAL REGULATOR LRHA-RELATED"/>
    <property type="match status" value="1"/>
</dbReference>
<dbReference type="GO" id="GO:0003700">
    <property type="term" value="F:DNA-binding transcription factor activity"/>
    <property type="evidence" value="ECO:0007669"/>
    <property type="project" value="InterPro"/>
</dbReference>
<dbReference type="InterPro" id="IPR005119">
    <property type="entry name" value="LysR_subst-bd"/>
</dbReference>
<keyword evidence="7" id="KW-1185">Reference proteome</keyword>
<dbReference type="Gene3D" id="3.40.190.10">
    <property type="entry name" value="Periplasmic binding protein-like II"/>
    <property type="match status" value="2"/>
</dbReference>
<dbReference type="InterPro" id="IPR050176">
    <property type="entry name" value="LTTR"/>
</dbReference>
<evidence type="ECO:0000256" key="3">
    <source>
        <dbReference type="ARBA" id="ARBA00023125"/>
    </source>
</evidence>
<keyword evidence="2" id="KW-0805">Transcription regulation</keyword>
<dbReference type="PANTHER" id="PTHR30579">
    <property type="entry name" value="TRANSCRIPTIONAL REGULATOR"/>
    <property type="match status" value="1"/>
</dbReference>
<dbReference type="InterPro" id="IPR036390">
    <property type="entry name" value="WH_DNA-bd_sf"/>
</dbReference>
<evidence type="ECO:0000256" key="4">
    <source>
        <dbReference type="ARBA" id="ARBA00023163"/>
    </source>
</evidence>
<evidence type="ECO:0000313" key="7">
    <source>
        <dbReference type="Proteomes" id="UP000291088"/>
    </source>
</evidence>
<dbReference type="SUPFAM" id="SSF53850">
    <property type="entry name" value="Periplasmic binding protein-like II"/>
    <property type="match status" value="1"/>
</dbReference>
<dbReference type="InterPro" id="IPR000847">
    <property type="entry name" value="LysR_HTH_N"/>
</dbReference>
<reference evidence="6 7" key="1">
    <citation type="submission" date="2019-01" db="EMBL/GenBank/DDBJ databases">
        <authorList>
            <person name="Deng T."/>
        </authorList>
    </citation>
    <scope>NUCLEOTIDE SEQUENCE [LARGE SCALE GENOMIC DNA]</scope>
    <source>
        <strain evidence="6 7">F8825</strain>
    </source>
</reference>
<dbReference type="EMBL" id="SDVB01000042">
    <property type="protein sequence ID" value="RYC27321.1"/>
    <property type="molecule type" value="Genomic_DNA"/>
</dbReference>
<dbReference type="OrthoDB" id="8442847at2"/>
<evidence type="ECO:0000256" key="1">
    <source>
        <dbReference type="ARBA" id="ARBA00009437"/>
    </source>
</evidence>
<evidence type="ECO:0000259" key="5">
    <source>
        <dbReference type="PROSITE" id="PS50931"/>
    </source>
</evidence>
<comment type="similarity">
    <text evidence="1">Belongs to the LysR transcriptional regulatory family.</text>
</comment>
<feature type="domain" description="HTH lysR-type" evidence="5">
    <location>
        <begin position="31"/>
        <end position="88"/>
    </location>
</feature>
<accession>A0A4Q2U102</accession>
<evidence type="ECO:0000313" key="6">
    <source>
        <dbReference type="EMBL" id="RYC27321.1"/>
    </source>
</evidence>
<dbReference type="Gene3D" id="1.10.10.10">
    <property type="entry name" value="Winged helix-like DNA-binding domain superfamily/Winged helix DNA-binding domain"/>
    <property type="match status" value="1"/>
</dbReference>
<dbReference type="InterPro" id="IPR036388">
    <property type="entry name" value="WH-like_DNA-bd_sf"/>
</dbReference>
<dbReference type="SUPFAM" id="SSF46785">
    <property type="entry name" value="Winged helix' DNA-binding domain"/>
    <property type="match status" value="1"/>
</dbReference>
<dbReference type="Pfam" id="PF03466">
    <property type="entry name" value="LysR_substrate"/>
    <property type="match status" value="1"/>
</dbReference>
<dbReference type="Pfam" id="PF00126">
    <property type="entry name" value="HTH_1"/>
    <property type="match status" value="1"/>
</dbReference>
<name>A0A4Q2U102_9HYPH</name>
<keyword evidence="3" id="KW-0238">DNA-binding</keyword>